<evidence type="ECO:0000313" key="1">
    <source>
        <dbReference type="EMBL" id="MCK7610813.1"/>
    </source>
</evidence>
<proteinExistence type="predicted"/>
<keyword evidence="2" id="KW-1185">Reference proteome</keyword>
<gene>
    <name evidence="1" type="ORF">M0H32_01460</name>
</gene>
<protein>
    <submittedName>
        <fullName evidence="1">Uncharacterized protein</fullName>
    </submittedName>
</protein>
<dbReference type="EMBL" id="JALNMJ010000001">
    <property type="protein sequence ID" value="MCK7610813.1"/>
    <property type="molecule type" value="Genomic_DNA"/>
</dbReference>
<accession>A0ABT0GPN5</accession>
<dbReference type="Proteomes" id="UP001431221">
    <property type="component" value="Unassembled WGS sequence"/>
</dbReference>
<sequence length="305" mass="34027">MESYAVGDPVVGLGLLLEALETCETAARPVDLSDPGARDLVRGEQLEAQSLCNTLVSVLPLFQPKLLLQVAKNEFAKDFKFKKGGSFKGKRAQKPTSIDDGNEMEWRFYVDKAVACKKLCLISVFHFKGKDKKIVIPAKNGFSKSYLDANTMPKHENTLPHGGEDVNGYGVDTPFYDPFFEQPVKCPCYLGSYRINEKGKRDDKAKKHIGGSDPANAQRTGFVEYFETAIICLDKKPYVVLNSMKWRTDGKKAEFLDKFGNPTKTGKVQDLGDVSDAFKRALLGWIKRAKKEHGIKDIDCGKLFK</sequence>
<organism evidence="1 2">
    <name type="scientific">Roseibium sediminicola</name>
    <dbReference type="NCBI Taxonomy" id="2933272"/>
    <lineage>
        <taxon>Bacteria</taxon>
        <taxon>Pseudomonadati</taxon>
        <taxon>Pseudomonadota</taxon>
        <taxon>Alphaproteobacteria</taxon>
        <taxon>Hyphomicrobiales</taxon>
        <taxon>Stappiaceae</taxon>
        <taxon>Roseibium</taxon>
    </lineage>
</organism>
<evidence type="ECO:0000313" key="2">
    <source>
        <dbReference type="Proteomes" id="UP001431221"/>
    </source>
</evidence>
<dbReference type="RefSeq" id="WP_248149801.1">
    <property type="nucleotide sequence ID" value="NZ_JALNMJ010000001.1"/>
</dbReference>
<comment type="caution">
    <text evidence="1">The sequence shown here is derived from an EMBL/GenBank/DDBJ whole genome shotgun (WGS) entry which is preliminary data.</text>
</comment>
<reference evidence="1" key="1">
    <citation type="submission" date="2022-04" db="EMBL/GenBank/DDBJ databases">
        <title>Roseibium sp. CAU 1639 isolated from mud.</title>
        <authorList>
            <person name="Kim W."/>
        </authorList>
    </citation>
    <scope>NUCLEOTIDE SEQUENCE</scope>
    <source>
        <strain evidence="1">CAU 1639</strain>
    </source>
</reference>
<name>A0ABT0GPN5_9HYPH</name>